<proteinExistence type="predicted"/>
<dbReference type="EMBL" id="JBHSBH010000005">
    <property type="protein sequence ID" value="MFC3995919.1"/>
    <property type="molecule type" value="Genomic_DNA"/>
</dbReference>
<dbReference type="Proteomes" id="UP001595847">
    <property type="component" value="Unassembled WGS sequence"/>
</dbReference>
<dbReference type="InterPro" id="IPR005509">
    <property type="entry name" value="AfsA_hotdog_dom"/>
</dbReference>
<feature type="domain" description="A-factor biosynthesis hotdog" evidence="2">
    <location>
        <begin position="33"/>
        <end position="172"/>
    </location>
</feature>
<feature type="region of interest" description="Disordered" evidence="1">
    <location>
        <begin position="1"/>
        <end position="20"/>
    </location>
</feature>
<accession>A0ABV8FII5</accession>
<protein>
    <submittedName>
        <fullName evidence="3">AfsA-related hotdog domain-containing protein</fullName>
    </submittedName>
</protein>
<feature type="domain" description="A-factor biosynthesis hotdog" evidence="2">
    <location>
        <begin position="210"/>
        <end position="322"/>
    </location>
</feature>
<reference evidence="4" key="1">
    <citation type="journal article" date="2019" name="Int. J. Syst. Evol. Microbiol.">
        <title>The Global Catalogue of Microorganisms (GCM) 10K type strain sequencing project: providing services to taxonomists for standard genome sequencing and annotation.</title>
        <authorList>
            <consortium name="The Broad Institute Genomics Platform"/>
            <consortium name="The Broad Institute Genome Sequencing Center for Infectious Disease"/>
            <person name="Wu L."/>
            <person name="Ma J."/>
        </authorList>
    </citation>
    <scope>NUCLEOTIDE SEQUENCE [LARGE SCALE GENOMIC DNA]</scope>
    <source>
        <strain evidence="4">TBRC 1826</strain>
    </source>
</reference>
<sequence length="326" mass="35778">MEILTQPPAAGTSPAEPAPMLDVDYDRTVSRAMVHRWSLSEVFLTDSRPVDETRFVAAAQLPLSHAYFGDHPGLPAAHDPLLVLEACRQAVTNAAHVHHDLPASTTFMVTSWMLDIADQDAMAHGVRPGSLYIEGEVTTRQKRGGRLRRLVFEMDLRLDGRPLGRLSMDVSCTPTDQYHALRGMQRGGEVPNAFALPADPAAEPLDPARVHRRDPVNSVLDGVVHTDEGVEALLSPRSFRNRSMYDHPYDHVPAMVFSEAARQITHLLTAEETPRPVVRLDGEFRKFAELDAPVALAGAPAPEPDTYRLTAVQQDDVVADITVVLG</sequence>
<name>A0ABV8FII5_9ACTN</name>
<organism evidence="3 4">
    <name type="scientific">Nocardiopsis sediminis</name>
    <dbReference type="NCBI Taxonomy" id="1778267"/>
    <lineage>
        <taxon>Bacteria</taxon>
        <taxon>Bacillati</taxon>
        <taxon>Actinomycetota</taxon>
        <taxon>Actinomycetes</taxon>
        <taxon>Streptosporangiales</taxon>
        <taxon>Nocardiopsidaceae</taxon>
        <taxon>Nocardiopsis</taxon>
    </lineage>
</organism>
<evidence type="ECO:0000259" key="2">
    <source>
        <dbReference type="Pfam" id="PF03756"/>
    </source>
</evidence>
<gene>
    <name evidence="3" type="ORF">ACFOVU_08340</name>
</gene>
<evidence type="ECO:0000313" key="3">
    <source>
        <dbReference type="EMBL" id="MFC3995919.1"/>
    </source>
</evidence>
<dbReference type="RefSeq" id="WP_378531503.1">
    <property type="nucleotide sequence ID" value="NZ_JBHSBH010000005.1"/>
</dbReference>
<dbReference type="Pfam" id="PF03756">
    <property type="entry name" value="AfsA"/>
    <property type="match status" value="2"/>
</dbReference>
<comment type="caution">
    <text evidence="3">The sequence shown here is derived from an EMBL/GenBank/DDBJ whole genome shotgun (WGS) entry which is preliminary data.</text>
</comment>
<evidence type="ECO:0000256" key="1">
    <source>
        <dbReference type="SAM" id="MobiDB-lite"/>
    </source>
</evidence>
<evidence type="ECO:0000313" key="4">
    <source>
        <dbReference type="Proteomes" id="UP001595847"/>
    </source>
</evidence>
<keyword evidence="4" id="KW-1185">Reference proteome</keyword>